<dbReference type="SUPFAM" id="SSF49344">
    <property type="entry name" value="CBD9-like"/>
    <property type="match status" value="1"/>
</dbReference>
<accession>A0A8J6XZC0</accession>
<sequence length="748" mass="84852">MRVTLTTLAVIVVILALAPGVALAEDDLTLPRLDSAPTLEDFLSMEPSAGFASMARVNGGFIQRDPVDGDPASQHTDVYLGYDDLNLYVVFVAFDDEPDKIRAHLSRRDNLHGDDAVEIQLDTFLDHRQAYTFLLNPLGVQWDAIWNEGGDFDRSWDTVWQSRGQLTDQGYVVWISIPFKSLRFPDTGEQHWGFLLVRDIPRNNESSFYPQMTKRVQSRLSQEGVMGGIRGISPGRNAQINPYATARSFRLADGDNAVTGDFIRDQEFDGGLDAKMVFKDAMVLDFTANPDFSQVESDEPQITVNERFELFFPEKRPFFLENADYFRTPINLLFTRRIADPRAGVRLTGKTGRNNFGLLFIDDEAPGKLNGSGDIATIGTVRYRRDLFRQSSVGLLLTDRELGDGYNRVASVDTRMRIGPKWVFSGQAAESRTRDTSGLKTSGGLYDVKVDGSGRHFGNHSHISWIDPEFRTDLGFVTRTGIMNAHHRTGWTFWPEGERLISWTPAVFLMTIEDTDGLRLDHHAEAEIDFQFRKQTELELNCSTGRQRLRPEDHNELAEARDYPVDNCRVEFGTRFSPRFSLDLSYNRGHVVNFAPIAGMEPFPADIAGWELELSLLPVSPLRIDLTWITRQLDDAAGPAEIVDNRITRMRVNWQFSRRTSLRAIVQYDDIRANPALTSRESGENLNGDLLFTWQVNPWTAFYAGYNSNWSGRMFEGDGIDRQLVPAPGLKLNDGRQLFLKYSYLYRF</sequence>
<feature type="chain" id="PRO_5035316876" evidence="1">
    <location>
        <begin position="25"/>
        <end position="748"/>
    </location>
</feature>
<dbReference type="EMBL" id="JACXWD010000007">
    <property type="protein sequence ID" value="MBD3867163.1"/>
    <property type="molecule type" value="Genomic_DNA"/>
</dbReference>
<evidence type="ECO:0000313" key="5">
    <source>
        <dbReference type="Proteomes" id="UP000648239"/>
    </source>
</evidence>
<dbReference type="Pfam" id="PF06452">
    <property type="entry name" value="CBM9_1"/>
    <property type="match status" value="1"/>
</dbReference>
<evidence type="ECO:0000313" key="4">
    <source>
        <dbReference type="EMBL" id="MBD3867163.1"/>
    </source>
</evidence>
<dbReference type="Gene3D" id="2.60.40.1190">
    <property type="match status" value="1"/>
</dbReference>
<gene>
    <name evidence="4" type="ORF">IFK94_03475</name>
</gene>
<proteinExistence type="predicted"/>
<reference evidence="4 5" key="1">
    <citation type="submission" date="2020-08" db="EMBL/GenBank/DDBJ databases">
        <title>Acidobacteriota in marine sediments use diverse sulfur dissimilation pathways.</title>
        <authorList>
            <person name="Wasmund K."/>
        </authorList>
    </citation>
    <scope>NUCLEOTIDE SEQUENCE [LARGE SCALE GENOMIC DNA]</scope>
    <source>
        <strain evidence="4">MAG AM4</strain>
    </source>
</reference>
<dbReference type="CDD" id="cd09618">
    <property type="entry name" value="CBM9_like_2"/>
    <property type="match status" value="1"/>
</dbReference>
<dbReference type="Pfam" id="PF19313">
    <property type="entry name" value="DUF5916"/>
    <property type="match status" value="1"/>
</dbReference>
<organism evidence="4 5">
    <name type="scientific">Candidatus Polarisedimenticola svalbardensis</name>
    <dbReference type="NCBI Taxonomy" id="2886004"/>
    <lineage>
        <taxon>Bacteria</taxon>
        <taxon>Pseudomonadati</taxon>
        <taxon>Acidobacteriota</taxon>
        <taxon>Candidatus Polarisedimenticolia</taxon>
        <taxon>Candidatus Polarisedimenticolales</taxon>
        <taxon>Candidatus Polarisedimenticolaceae</taxon>
        <taxon>Candidatus Polarisedimenticola</taxon>
    </lineage>
</organism>
<evidence type="ECO:0000259" key="2">
    <source>
        <dbReference type="Pfam" id="PF06452"/>
    </source>
</evidence>
<comment type="caution">
    <text evidence="4">The sequence shown here is derived from an EMBL/GenBank/DDBJ whole genome shotgun (WGS) entry which is preliminary data.</text>
</comment>
<dbReference type="InterPro" id="IPR045670">
    <property type="entry name" value="DUF5916"/>
</dbReference>
<dbReference type="GO" id="GO:0030246">
    <property type="term" value="F:carbohydrate binding"/>
    <property type="evidence" value="ECO:0007669"/>
    <property type="project" value="InterPro"/>
</dbReference>
<keyword evidence="1" id="KW-0732">Signal</keyword>
<evidence type="ECO:0000259" key="3">
    <source>
        <dbReference type="Pfam" id="PF19313"/>
    </source>
</evidence>
<name>A0A8J6XZC0_9BACT</name>
<feature type="signal peptide" evidence="1">
    <location>
        <begin position="1"/>
        <end position="24"/>
    </location>
</feature>
<dbReference type="GO" id="GO:0016052">
    <property type="term" value="P:carbohydrate catabolic process"/>
    <property type="evidence" value="ECO:0007669"/>
    <property type="project" value="InterPro"/>
</dbReference>
<dbReference type="GO" id="GO:0004553">
    <property type="term" value="F:hydrolase activity, hydrolyzing O-glycosyl compounds"/>
    <property type="evidence" value="ECO:0007669"/>
    <property type="project" value="InterPro"/>
</dbReference>
<dbReference type="InterPro" id="IPR010502">
    <property type="entry name" value="Carb-bd_dom_fam9"/>
</dbReference>
<protein>
    <submittedName>
        <fullName evidence="4">Carbohydrate binding family 9 domain-containing protein</fullName>
    </submittedName>
</protein>
<feature type="domain" description="DUF5916" evidence="3">
    <location>
        <begin position="264"/>
        <end position="340"/>
    </location>
</feature>
<dbReference type="Proteomes" id="UP000648239">
    <property type="component" value="Unassembled WGS sequence"/>
</dbReference>
<evidence type="ECO:0000256" key="1">
    <source>
        <dbReference type="SAM" id="SignalP"/>
    </source>
</evidence>
<dbReference type="AlphaFoldDB" id="A0A8J6XZC0"/>
<feature type="domain" description="Carbohydrate-binding" evidence="2">
    <location>
        <begin position="80"/>
        <end position="194"/>
    </location>
</feature>